<dbReference type="InterPro" id="IPR029068">
    <property type="entry name" value="Glyas_Bleomycin-R_OHBP_Dase"/>
</dbReference>
<proteinExistence type="predicted"/>
<reference evidence="3" key="1">
    <citation type="journal article" date="2019" name="Int. J. Syst. Evol. Microbiol.">
        <title>The Global Catalogue of Microorganisms (GCM) 10K type strain sequencing project: providing services to taxonomists for standard genome sequencing and annotation.</title>
        <authorList>
            <consortium name="The Broad Institute Genomics Platform"/>
            <consortium name="The Broad Institute Genome Sequencing Center for Infectious Disease"/>
            <person name="Wu L."/>
            <person name="Ma J."/>
        </authorList>
    </citation>
    <scope>NUCLEOTIDE SEQUENCE [LARGE SCALE GENOMIC DNA]</scope>
    <source>
        <strain evidence="3">CGMCC 1.16306</strain>
    </source>
</reference>
<name>A0ABV9GQH7_9BACL</name>
<dbReference type="Gene3D" id="3.10.180.10">
    <property type="entry name" value="2,3-Dihydroxybiphenyl 1,2-Dioxygenase, domain 1"/>
    <property type="match status" value="1"/>
</dbReference>
<dbReference type="Pfam" id="PF00903">
    <property type="entry name" value="Glyoxalase"/>
    <property type="match status" value="1"/>
</dbReference>
<dbReference type="InterPro" id="IPR051332">
    <property type="entry name" value="Fosfomycin_Res_Enzymes"/>
</dbReference>
<accession>A0ABV9GQH7</accession>
<protein>
    <submittedName>
        <fullName evidence="2">VOC family protein</fullName>
    </submittedName>
</protein>
<dbReference type="Proteomes" id="UP001596022">
    <property type="component" value="Unassembled WGS sequence"/>
</dbReference>
<evidence type="ECO:0000313" key="3">
    <source>
        <dbReference type="Proteomes" id="UP001596022"/>
    </source>
</evidence>
<keyword evidence="3" id="KW-1185">Reference proteome</keyword>
<dbReference type="PANTHER" id="PTHR36113">
    <property type="entry name" value="LYASE, PUTATIVE-RELATED-RELATED"/>
    <property type="match status" value="1"/>
</dbReference>
<dbReference type="InterPro" id="IPR004360">
    <property type="entry name" value="Glyas_Fos-R_dOase_dom"/>
</dbReference>
<comment type="caution">
    <text evidence="2">The sequence shown here is derived from an EMBL/GenBank/DDBJ whole genome shotgun (WGS) entry which is preliminary data.</text>
</comment>
<evidence type="ECO:0000259" key="1">
    <source>
        <dbReference type="PROSITE" id="PS51819"/>
    </source>
</evidence>
<dbReference type="RefSeq" id="WP_376846583.1">
    <property type="nucleotide sequence ID" value="NZ_JBHSFW010000009.1"/>
</dbReference>
<dbReference type="PROSITE" id="PS51819">
    <property type="entry name" value="VOC"/>
    <property type="match status" value="1"/>
</dbReference>
<dbReference type="PANTHER" id="PTHR36113:SF3">
    <property type="entry name" value="SLL5075 PROTEIN"/>
    <property type="match status" value="1"/>
</dbReference>
<dbReference type="SUPFAM" id="SSF54593">
    <property type="entry name" value="Glyoxalase/Bleomycin resistance protein/Dihydroxybiphenyl dioxygenase"/>
    <property type="match status" value="1"/>
</dbReference>
<gene>
    <name evidence="2" type="ORF">ACFO4N_12255</name>
</gene>
<dbReference type="InterPro" id="IPR037523">
    <property type="entry name" value="VOC_core"/>
</dbReference>
<evidence type="ECO:0000313" key="2">
    <source>
        <dbReference type="EMBL" id="MFC4619485.1"/>
    </source>
</evidence>
<sequence length="112" mass="12750">MKLNHLNLTVTDVNGTREFLEKYFGLQTISARGDSFVVMSDDNGSLIALTKGKKVRYPGTFHIGFVQESEEKVNEINQRLINDGFDVKPPQKLHRWTFYVKSPGGFMVEVLN</sequence>
<organism evidence="2 3">
    <name type="scientific">Camelliibacillus cellulosilyticus</name>
    <dbReference type="NCBI Taxonomy" id="2174486"/>
    <lineage>
        <taxon>Bacteria</taxon>
        <taxon>Bacillati</taxon>
        <taxon>Bacillota</taxon>
        <taxon>Bacilli</taxon>
        <taxon>Bacillales</taxon>
        <taxon>Sporolactobacillaceae</taxon>
        <taxon>Camelliibacillus</taxon>
    </lineage>
</organism>
<dbReference type="CDD" id="cd06587">
    <property type="entry name" value="VOC"/>
    <property type="match status" value="1"/>
</dbReference>
<dbReference type="EMBL" id="JBHSFW010000009">
    <property type="protein sequence ID" value="MFC4619485.1"/>
    <property type="molecule type" value="Genomic_DNA"/>
</dbReference>
<feature type="domain" description="VOC" evidence="1">
    <location>
        <begin position="2"/>
        <end position="112"/>
    </location>
</feature>